<dbReference type="InterPro" id="IPR003959">
    <property type="entry name" value="ATPase_AAA_core"/>
</dbReference>
<feature type="domain" description="AAA+ ATPase" evidence="4">
    <location>
        <begin position="263"/>
        <end position="382"/>
    </location>
</feature>
<dbReference type="SMART" id="SM00382">
    <property type="entry name" value="AAA"/>
    <property type="match status" value="1"/>
</dbReference>
<dbReference type="Proteomes" id="UP000728185">
    <property type="component" value="Unassembled WGS sequence"/>
</dbReference>
<dbReference type="InterPro" id="IPR003593">
    <property type="entry name" value="AAA+_ATPase"/>
</dbReference>
<dbReference type="OrthoDB" id="2195431at2759"/>
<dbReference type="GO" id="GO:0016887">
    <property type="term" value="F:ATP hydrolysis activity"/>
    <property type="evidence" value="ECO:0007669"/>
    <property type="project" value="InterPro"/>
</dbReference>
<organism evidence="5 6">
    <name type="scientific">Fasciolopsis buskii</name>
    <dbReference type="NCBI Taxonomy" id="27845"/>
    <lineage>
        <taxon>Eukaryota</taxon>
        <taxon>Metazoa</taxon>
        <taxon>Spiralia</taxon>
        <taxon>Lophotrochozoa</taxon>
        <taxon>Platyhelminthes</taxon>
        <taxon>Trematoda</taxon>
        <taxon>Digenea</taxon>
        <taxon>Plagiorchiida</taxon>
        <taxon>Echinostomata</taxon>
        <taxon>Echinostomatoidea</taxon>
        <taxon>Fasciolidae</taxon>
        <taxon>Fasciolopsis</taxon>
    </lineage>
</organism>
<keyword evidence="2" id="KW-0539">Nucleus</keyword>
<name>A0A8E0RR58_9TREM</name>
<dbReference type="Gene3D" id="3.40.50.300">
    <property type="entry name" value="P-loop containing nucleotide triphosphate hydrolases"/>
    <property type="match status" value="1"/>
</dbReference>
<evidence type="ECO:0000256" key="2">
    <source>
        <dbReference type="ARBA" id="ARBA00023242"/>
    </source>
</evidence>
<evidence type="ECO:0000313" key="5">
    <source>
        <dbReference type="EMBL" id="KAA0185834.1"/>
    </source>
</evidence>
<comment type="similarity">
    <text evidence="3">Belongs to the activator 1 small subunits family. CTF18 subfamily.</text>
</comment>
<accession>A0A8E0RR58</accession>
<comment type="caution">
    <text evidence="5">The sequence shown here is derived from an EMBL/GenBank/DDBJ whole genome shotgun (WGS) entry which is preliminary data.</text>
</comment>
<proteinExistence type="inferred from homology"/>
<evidence type="ECO:0000259" key="4">
    <source>
        <dbReference type="SMART" id="SM00382"/>
    </source>
</evidence>
<dbReference type="InterPro" id="IPR027417">
    <property type="entry name" value="P-loop_NTPase"/>
</dbReference>
<dbReference type="CDD" id="cd00009">
    <property type="entry name" value="AAA"/>
    <property type="match status" value="1"/>
</dbReference>
<gene>
    <name evidence="5" type="ORF">FBUS_11648</name>
</gene>
<dbReference type="PANTHER" id="PTHR46765">
    <property type="entry name" value="P-LOOP CONTAINING NUCLEOSIDE TRIPHOSPHATE HYDROLASES SUPERFAMILY PROTEIN"/>
    <property type="match status" value="1"/>
</dbReference>
<dbReference type="PANTHER" id="PTHR46765:SF1">
    <property type="entry name" value="P-LOOP CONTAINING NUCLEOSIDE TRIPHOSPHATE HYDROLASES SUPERFAMILY PROTEIN"/>
    <property type="match status" value="1"/>
</dbReference>
<dbReference type="GO" id="GO:0005634">
    <property type="term" value="C:nucleus"/>
    <property type="evidence" value="ECO:0007669"/>
    <property type="project" value="UniProtKB-SubCell"/>
</dbReference>
<dbReference type="SUPFAM" id="SSF52540">
    <property type="entry name" value="P-loop containing nucleoside triphosphate hydrolases"/>
    <property type="match status" value="1"/>
</dbReference>
<keyword evidence="6" id="KW-1185">Reference proteome</keyword>
<dbReference type="EMBL" id="LUCM01010188">
    <property type="protein sequence ID" value="KAA0185834.1"/>
    <property type="molecule type" value="Genomic_DNA"/>
</dbReference>
<dbReference type="InterPro" id="IPR053016">
    <property type="entry name" value="CTF18-RFC_complex"/>
</dbReference>
<sequence>MVHIPSSHSLALAKVLMHGSDDDSDLDRLLQIDEEMQSESILPKVASSSQELAKKRILEEKSNLPSEDCLTGGEPKRRKSIFVRNTIPSLKLSDPSTGTHRVISEKHMLLSRIPLEGDYVSVTFSQGKRFYLVVNEDSDVSNTFPCFESMDLVDEAKSLLRQRIEKLSRSTQDTEQVTMHSSALWTTKYAPANYVDLISDETINRTLLRWIKAWDPYVFDTPVPNSVQPVTLNTGPATKQPFSRIEDLEKMASELDPRDGLPRYRLVLLAGCPGLGKTTLVHLLAQHAGYQVIEINASDDRTVTSFKDQLTAIVSSATSLNSVNARGDSAQILLKPCCLILDEIDGAVPAAVELLASAAKCTLRPGTERRGRQRRNVSPLILRRPVICICNDL</sequence>
<dbReference type="AlphaFoldDB" id="A0A8E0RR58"/>
<reference evidence="5" key="1">
    <citation type="submission" date="2019-05" db="EMBL/GenBank/DDBJ databases">
        <title>Annotation for the trematode Fasciolopsis buski.</title>
        <authorList>
            <person name="Choi Y.-J."/>
        </authorList>
    </citation>
    <scope>NUCLEOTIDE SEQUENCE</scope>
    <source>
        <strain evidence="5">HT</strain>
        <tissue evidence="5">Whole worm</tissue>
    </source>
</reference>
<evidence type="ECO:0000256" key="1">
    <source>
        <dbReference type="ARBA" id="ARBA00004123"/>
    </source>
</evidence>
<protein>
    <submittedName>
        <fullName evidence="5">Chromosome transmission fidelity protein 18</fullName>
    </submittedName>
</protein>
<evidence type="ECO:0000256" key="3">
    <source>
        <dbReference type="ARBA" id="ARBA00043975"/>
    </source>
</evidence>
<dbReference type="Pfam" id="PF00004">
    <property type="entry name" value="AAA"/>
    <property type="match status" value="1"/>
</dbReference>
<evidence type="ECO:0000313" key="6">
    <source>
        <dbReference type="Proteomes" id="UP000728185"/>
    </source>
</evidence>
<comment type="subcellular location">
    <subcellularLocation>
        <location evidence="1">Nucleus</location>
    </subcellularLocation>
</comment>
<dbReference type="GO" id="GO:0005524">
    <property type="term" value="F:ATP binding"/>
    <property type="evidence" value="ECO:0007669"/>
    <property type="project" value="InterPro"/>
</dbReference>